<proteinExistence type="predicted"/>
<dbReference type="Gene3D" id="3.30.70.270">
    <property type="match status" value="1"/>
</dbReference>
<dbReference type="InterPro" id="IPR029787">
    <property type="entry name" value="Nucleotide_cyclase"/>
</dbReference>
<dbReference type="RefSeq" id="WP_190422610.1">
    <property type="nucleotide sequence ID" value="NZ_JAMPKK010000006.1"/>
</dbReference>
<keyword evidence="5" id="KW-0548">Nucleotidyltransferase</keyword>
<evidence type="ECO:0000313" key="5">
    <source>
        <dbReference type="EMBL" id="MEP0863738.1"/>
    </source>
</evidence>
<feature type="domain" description="PAS" evidence="2">
    <location>
        <begin position="139"/>
        <end position="209"/>
    </location>
</feature>
<sequence>MKDITSAHKAEERYALAVTAGQVGLWNWNLQTCEIYFNPSWKAMLGYTDREIPNHQAAWLRLIYPDDREWVMTSANIHIEGLTPQFKIEHRMLHKNGSVRWFLCRGMAFRDETGKPYRMAGSTTDITERKRTEQALQESEYRYYTLAKMSPVGIFHTDAEGNCLYVNERWRELTGLTLAEALGQGWIKAIHPDDRSRMLVEWHQAIVGNCTFAYEYRFRRSDGVVSWVFGQAVPEKGLGDNIVGFIGTITDITDRKATEEALRLQCFRERLIGSMLERIRQSLDLGEILNTTVAEVRQFLECDRVLVHRFQPDWTGVITVESQDPKWAPILGTCIADSCFSENYVRLYQHGRIQAVTDIYTSGLSQCHINLLERFQVRANLVVPILQERVQTLGDSSYSESSHPTLWGLLVAHQCRDSRHWQPWEIDLLKSLSAQVGMAIQQAELYQQLQAANLQLQRLATLDGLTQVANRRRFDEYLDQEWRRLKRDRIPLSLIMCDIDCFKAYNDTYGHQAGDACLIAVANAIATALKRPADLVARYGGEEFAAILPNTTGSGAFKVAQTIRAAVQALKIVHASSLVSEYVTLSLGVACTVPDRDTLPETLLKAADEALYQAKASGRDASVYAP</sequence>
<dbReference type="InterPro" id="IPR003018">
    <property type="entry name" value="GAF"/>
</dbReference>
<evidence type="ECO:0000259" key="2">
    <source>
        <dbReference type="PROSITE" id="PS50112"/>
    </source>
</evidence>
<dbReference type="SMART" id="SM00065">
    <property type="entry name" value="GAF"/>
    <property type="match status" value="1"/>
</dbReference>
<dbReference type="InterPro" id="IPR016132">
    <property type="entry name" value="Phyto_chromo_attachment"/>
</dbReference>
<gene>
    <name evidence="5" type="ORF">NDI37_04565</name>
</gene>
<feature type="domain" description="GGDEF" evidence="4">
    <location>
        <begin position="490"/>
        <end position="626"/>
    </location>
</feature>
<accession>A0ABV0JJX5</accession>
<dbReference type="NCBIfam" id="TIGR00254">
    <property type="entry name" value="GGDEF"/>
    <property type="match status" value="1"/>
</dbReference>
<dbReference type="InterPro" id="IPR029016">
    <property type="entry name" value="GAF-like_dom_sf"/>
</dbReference>
<dbReference type="InterPro" id="IPR000014">
    <property type="entry name" value="PAS"/>
</dbReference>
<dbReference type="Pfam" id="PF00990">
    <property type="entry name" value="GGDEF"/>
    <property type="match status" value="1"/>
</dbReference>
<dbReference type="PROSITE" id="PS50046">
    <property type="entry name" value="PHYTOCHROME_2"/>
    <property type="match status" value="1"/>
</dbReference>
<evidence type="ECO:0000313" key="6">
    <source>
        <dbReference type="Proteomes" id="UP001442494"/>
    </source>
</evidence>
<dbReference type="SMART" id="SM00267">
    <property type="entry name" value="GGDEF"/>
    <property type="match status" value="1"/>
</dbReference>
<feature type="domain" description="Phytochrome chromophore attachment site" evidence="1">
    <location>
        <begin position="284"/>
        <end position="435"/>
    </location>
</feature>
<reference evidence="5 6" key="1">
    <citation type="submission" date="2022-04" db="EMBL/GenBank/DDBJ databases">
        <title>Positive selection, recombination, and allopatry shape intraspecific diversity of widespread and dominant cyanobacteria.</title>
        <authorList>
            <person name="Wei J."/>
            <person name="Shu W."/>
            <person name="Hu C."/>
        </authorList>
    </citation>
    <scope>NUCLEOTIDE SEQUENCE [LARGE SCALE GENOMIC DNA]</scope>
    <source>
        <strain evidence="5 6">GB2-A5</strain>
    </source>
</reference>
<dbReference type="SMART" id="SM00086">
    <property type="entry name" value="PAC"/>
    <property type="match status" value="2"/>
</dbReference>
<keyword evidence="6" id="KW-1185">Reference proteome</keyword>
<dbReference type="SUPFAM" id="SSF55785">
    <property type="entry name" value="PYP-like sensor domain (PAS domain)"/>
    <property type="match status" value="2"/>
</dbReference>
<dbReference type="InterPro" id="IPR000160">
    <property type="entry name" value="GGDEF_dom"/>
</dbReference>
<keyword evidence="5" id="KW-0808">Transferase</keyword>
<dbReference type="InterPro" id="IPR013655">
    <property type="entry name" value="PAS_fold_3"/>
</dbReference>
<evidence type="ECO:0000259" key="3">
    <source>
        <dbReference type="PROSITE" id="PS50113"/>
    </source>
</evidence>
<dbReference type="InterPro" id="IPR043128">
    <property type="entry name" value="Rev_trsase/Diguanyl_cyclase"/>
</dbReference>
<dbReference type="Pfam" id="PF08447">
    <property type="entry name" value="PAS_3"/>
    <property type="match status" value="2"/>
</dbReference>
<dbReference type="EMBL" id="JAMPKK010000006">
    <property type="protein sequence ID" value="MEP0863738.1"/>
    <property type="molecule type" value="Genomic_DNA"/>
</dbReference>
<dbReference type="SUPFAM" id="SSF55781">
    <property type="entry name" value="GAF domain-like"/>
    <property type="match status" value="1"/>
</dbReference>
<dbReference type="EC" id="2.7.7.65" evidence="5"/>
<comment type="caution">
    <text evidence="5">The sequence shown here is derived from an EMBL/GenBank/DDBJ whole genome shotgun (WGS) entry which is preliminary data.</text>
</comment>
<dbReference type="InterPro" id="IPR001610">
    <property type="entry name" value="PAC"/>
</dbReference>
<feature type="domain" description="PAC" evidence="3">
    <location>
        <begin position="212"/>
        <end position="264"/>
    </location>
</feature>
<dbReference type="Gene3D" id="3.30.450.40">
    <property type="match status" value="2"/>
</dbReference>
<dbReference type="PANTHER" id="PTHR45138">
    <property type="entry name" value="REGULATORY COMPONENTS OF SENSORY TRANSDUCTION SYSTEM"/>
    <property type="match status" value="1"/>
</dbReference>
<name>A0ABV0JJX5_9CYAN</name>
<dbReference type="NCBIfam" id="TIGR00229">
    <property type="entry name" value="sensory_box"/>
    <property type="match status" value="2"/>
</dbReference>
<dbReference type="PANTHER" id="PTHR45138:SF9">
    <property type="entry name" value="DIGUANYLATE CYCLASE DGCM-RELATED"/>
    <property type="match status" value="1"/>
</dbReference>
<protein>
    <submittedName>
        <fullName evidence="5">Diguanylate cyclase</fullName>
        <ecNumber evidence="5">2.7.7.65</ecNumber>
    </submittedName>
</protein>
<organism evidence="5 6">
    <name type="scientific">Funiculus sociatus GB2-A5</name>
    <dbReference type="NCBI Taxonomy" id="2933946"/>
    <lineage>
        <taxon>Bacteria</taxon>
        <taxon>Bacillati</taxon>
        <taxon>Cyanobacteriota</taxon>
        <taxon>Cyanophyceae</taxon>
        <taxon>Coleofasciculales</taxon>
        <taxon>Coleofasciculaceae</taxon>
        <taxon>Funiculus</taxon>
    </lineage>
</organism>
<dbReference type="PROSITE" id="PS50887">
    <property type="entry name" value="GGDEF"/>
    <property type="match status" value="1"/>
</dbReference>
<dbReference type="GO" id="GO:0052621">
    <property type="term" value="F:diguanylate cyclase activity"/>
    <property type="evidence" value="ECO:0007669"/>
    <property type="project" value="UniProtKB-EC"/>
</dbReference>
<feature type="domain" description="PAC" evidence="3">
    <location>
        <begin position="86"/>
        <end position="138"/>
    </location>
</feature>
<dbReference type="Proteomes" id="UP001442494">
    <property type="component" value="Unassembled WGS sequence"/>
</dbReference>
<dbReference type="PROSITE" id="PS50113">
    <property type="entry name" value="PAC"/>
    <property type="match status" value="2"/>
</dbReference>
<dbReference type="PROSITE" id="PS50112">
    <property type="entry name" value="PAS"/>
    <property type="match status" value="2"/>
</dbReference>
<dbReference type="InterPro" id="IPR000700">
    <property type="entry name" value="PAS-assoc_C"/>
</dbReference>
<dbReference type="InterPro" id="IPR050469">
    <property type="entry name" value="Diguanylate_Cyclase"/>
</dbReference>
<dbReference type="InterPro" id="IPR035965">
    <property type="entry name" value="PAS-like_dom_sf"/>
</dbReference>
<dbReference type="SUPFAM" id="SSF55073">
    <property type="entry name" value="Nucleotide cyclase"/>
    <property type="match status" value="1"/>
</dbReference>
<evidence type="ECO:0000259" key="1">
    <source>
        <dbReference type="PROSITE" id="PS50046"/>
    </source>
</evidence>
<evidence type="ECO:0000259" key="4">
    <source>
        <dbReference type="PROSITE" id="PS50887"/>
    </source>
</evidence>
<feature type="domain" description="PAS" evidence="2">
    <location>
        <begin position="10"/>
        <end position="82"/>
    </location>
</feature>
<dbReference type="CDD" id="cd00130">
    <property type="entry name" value="PAS"/>
    <property type="match status" value="2"/>
</dbReference>
<dbReference type="SMART" id="SM00091">
    <property type="entry name" value="PAS"/>
    <property type="match status" value="2"/>
</dbReference>
<dbReference type="Pfam" id="PF01590">
    <property type="entry name" value="GAF"/>
    <property type="match status" value="1"/>
</dbReference>
<dbReference type="CDD" id="cd01949">
    <property type="entry name" value="GGDEF"/>
    <property type="match status" value="1"/>
</dbReference>
<dbReference type="Gene3D" id="3.30.450.20">
    <property type="entry name" value="PAS domain"/>
    <property type="match status" value="2"/>
</dbReference>